<proteinExistence type="predicted"/>
<reference evidence="2" key="1">
    <citation type="submission" date="2017-06" db="EMBL/GenBank/DDBJ databases">
        <authorList>
            <person name="Varghese N."/>
            <person name="Submissions S."/>
        </authorList>
    </citation>
    <scope>NUCLEOTIDE SEQUENCE [LARGE SCALE GENOMIC DNA]</scope>
    <source>
        <strain evidence="2">DSM 11116</strain>
    </source>
</reference>
<name>A0A212U9D5_9BACT</name>
<dbReference type="Gene3D" id="2.60.40.1120">
    <property type="entry name" value="Carboxypeptidase-like, regulatory domain"/>
    <property type="match status" value="1"/>
</dbReference>
<dbReference type="AlphaFoldDB" id="A0A212U9D5"/>
<dbReference type="RefSeq" id="WP_088843881.1">
    <property type="nucleotide sequence ID" value="NZ_FYEW01000002.1"/>
</dbReference>
<dbReference type="InterPro" id="IPR008969">
    <property type="entry name" value="CarboxyPept-like_regulatory"/>
</dbReference>
<dbReference type="Proteomes" id="UP000198131">
    <property type="component" value="Unassembled WGS sequence"/>
</dbReference>
<evidence type="ECO:0000313" key="1">
    <source>
        <dbReference type="EMBL" id="SNC74750.1"/>
    </source>
</evidence>
<sequence>MVPAFSFRPWLLLLLCWLLATTTGLGQVGTLTGSVRDSLTQAPLELASLFLANTTYGASTNDKGQFSLPNVPVGQYDLIISYLGYKLYKRTIMVKPGPQTLALLLSPAAQQLGEVVVRPNPNREADYQKFAKSFLGATSFSQQCRIRNPKDVYVEYDVDKNELTATSPTFVQIDNAALGYRMKYYGLHFTQNFKQRYMTFYGWPVFEELKPRNERQARRWATNRQQAYHGSLSHFLHSVYTGQVTPEGFLVQKMRVVPNPRFPRADSLAQALRKARHNAPFSAADQDSLARWNKVPRAFSMLYTAPRPLDSLRRAQPDSGRVWLRFRDYLQVTYLRESPDVAYPASKPISAQAAAALPPTGQISTLILLNQEVEIQKNGQLYNPLAVFMDGYWGFEKMGEFLPLDYMPPTPAR</sequence>
<evidence type="ECO:0000313" key="2">
    <source>
        <dbReference type="Proteomes" id="UP000198131"/>
    </source>
</evidence>
<protein>
    <submittedName>
        <fullName evidence="1">CarboxypepD_reg-like domain-containing protein</fullName>
    </submittedName>
</protein>
<dbReference type="EMBL" id="FYEW01000002">
    <property type="protein sequence ID" value="SNC74750.1"/>
    <property type="molecule type" value="Genomic_DNA"/>
</dbReference>
<organism evidence="1 2">
    <name type="scientific">Hymenobacter gelipurpurascens</name>
    <dbReference type="NCBI Taxonomy" id="89968"/>
    <lineage>
        <taxon>Bacteria</taxon>
        <taxon>Pseudomonadati</taxon>
        <taxon>Bacteroidota</taxon>
        <taxon>Cytophagia</taxon>
        <taxon>Cytophagales</taxon>
        <taxon>Hymenobacteraceae</taxon>
        <taxon>Hymenobacter</taxon>
    </lineage>
</organism>
<dbReference type="OrthoDB" id="1223654at2"/>
<gene>
    <name evidence="1" type="ORF">SAMN06265337_2528</name>
</gene>
<accession>A0A212U9D5</accession>
<dbReference type="SUPFAM" id="SSF49464">
    <property type="entry name" value="Carboxypeptidase regulatory domain-like"/>
    <property type="match status" value="1"/>
</dbReference>
<keyword evidence="2" id="KW-1185">Reference proteome</keyword>
<dbReference type="Pfam" id="PF13715">
    <property type="entry name" value="CarbopepD_reg_2"/>
    <property type="match status" value="1"/>
</dbReference>